<dbReference type="SUPFAM" id="SSF50978">
    <property type="entry name" value="WD40 repeat-like"/>
    <property type="match status" value="1"/>
</dbReference>
<dbReference type="Pfam" id="PF00400">
    <property type="entry name" value="WD40"/>
    <property type="match status" value="5"/>
</dbReference>
<dbReference type="GO" id="GO:0005667">
    <property type="term" value="C:transcription regulator complex"/>
    <property type="evidence" value="ECO:0007669"/>
    <property type="project" value="TreeGrafter"/>
</dbReference>
<dbReference type="PRINTS" id="PR01850">
    <property type="entry name" value="GROUCHOFAMLY"/>
</dbReference>
<feature type="domain" description="Groucho/TLE N-terminal Q-rich" evidence="8">
    <location>
        <begin position="106"/>
        <end position="220"/>
    </location>
</feature>
<dbReference type="CDD" id="cd00200">
    <property type="entry name" value="WD40"/>
    <property type="match status" value="1"/>
</dbReference>
<feature type="region of interest" description="Disordered" evidence="7">
    <location>
        <begin position="1"/>
        <end position="28"/>
    </location>
</feature>
<dbReference type="PANTHER" id="PTHR10814">
    <property type="entry name" value="TRANSDUCIN-LIKE ENHANCER PROTEIN"/>
    <property type="match status" value="1"/>
</dbReference>
<feature type="compositionally biased region" description="Basic and acidic residues" evidence="7">
    <location>
        <begin position="284"/>
        <end position="295"/>
    </location>
</feature>
<feature type="repeat" description="WD" evidence="6">
    <location>
        <begin position="510"/>
        <end position="551"/>
    </location>
</feature>
<dbReference type="Pfam" id="PF03920">
    <property type="entry name" value="TLE_N"/>
    <property type="match status" value="1"/>
</dbReference>
<feature type="compositionally biased region" description="Basic and acidic residues" evidence="7">
    <location>
        <begin position="258"/>
        <end position="277"/>
    </location>
</feature>
<dbReference type="InterPro" id="IPR001680">
    <property type="entry name" value="WD40_rpt"/>
</dbReference>
<feature type="compositionally biased region" description="Basic and acidic residues" evidence="7">
    <location>
        <begin position="318"/>
        <end position="327"/>
    </location>
</feature>
<evidence type="ECO:0000313" key="9">
    <source>
        <dbReference type="EMBL" id="CAH1407342.1"/>
    </source>
</evidence>
<dbReference type="PROSITE" id="PS00678">
    <property type="entry name" value="WD_REPEATS_1"/>
    <property type="match status" value="2"/>
</dbReference>
<comment type="subcellular location">
    <subcellularLocation>
        <location evidence="1">Nucleus</location>
    </subcellularLocation>
</comment>
<dbReference type="InterPro" id="IPR019775">
    <property type="entry name" value="WD40_repeat_CS"/>
</dbReference>
<dbReference type="Proteomes" id="UP001152798">
    <property type="component" value="Chromosome 7"/>
</dbReference>
<evidence type="ECO:0000256" key="4">
    <source>
        <dbReference type="ARBA" id="ARBA00022737"/>
    </source>
</evidence>
<dbReference type="InterPro" id="IPR009146">
    <property type="entry name" value="Groucho_enhance"/>
</dbReference>
<evidence type="ECO:0000259" key="8">
    <source>
        <dbReference type="Pfam" id="PF03920"/>
    </source>
</evidence>
<keyword evidence="3 6" id="KW-0853">WD repeat</keyword>
<keyword evidence="5" id="KW-0539">Nucleus</keyword>
<gene>
    <name evidence="9" type="ORF">NEZAVI_LOCUS15070</name>
</gene>
<name>A0A9P0HTE6_NEZVI</name>
<dbReference type="AlphaFoldDB" id="A0A9P0HTE6"/>
<feature type="repeat" description="WD" evidence="6">
    <location>
        <begin position="634"/>
        <end position="665"/>
    </location>
</feature>
<keyword evidence="10" id="KW-1185">Reference proteome</keyword>
<dbReference type="Gene3D" id="2.130.10.10">
    <property type="entry name" value="YVTN repeat-like/Quinoprotein amine dehydrogenase"/>
    <property type="match status" value="1"/>
</dbReference>
<keyword evidence="4" id="KW-0677">Repeat</keyword>
<organism evidence="9 10">
    <name type="scientific">Nezara viridula</name>
    <name type="common">Southern green stink bug</name>
    <name type="synonym">Cimex viridulus</name>
    <dbReference type="NCBI Taxonomy" id="85310"/>
    <lineage>
        <taxon>Eukaryota</taxon>
        <taxon>Metazoa</taxon>
        <taxon>Ecdysozoa</taxon>
        <taxon>Arthropoda</taxon>
        <taxon>Hexapoda</taxon>
        <taxon>Insecta</taxon>
        <taxon>Pterygota</taxon>
        <taxon>Neoptera</taxon>
        <taxon>Paraneoptera</taxon>
        <taxon>Hemiptera</taxon>
        <taxon>Heteroptera</taxon>
        <taxon>Panheteroptera</taxon>
        <taxon>Pentatomomorpha</taxon>
        <taxon>Pentatomoidea</taxon>
        <taxon>Pentatomidae</taxon>
        <taxon>Pentatominae</taxon>
        <taxon>Nezara</taxon>
    </lineage>
</organism>
<dbReference type="EMBL" id="OV725083">
    <property type="protein sequence ID" value="CAH1407342.1"/>
    <property type="molecule type" value="Genomic_DNA"/>
</dbReference>
<evidence type="ECO:0000256" key="6">
    <source>
        <dbReference type="PROSITE-ProRule" id="PRU00221"/>
    </source>
</evidence>
<evidence type="ECO:0000256" key="7">
    <source>
        <dbReference type="SAM" id="MobiDB-lite"/>
    </source>
</evidence>
<dbReference type="PROSITE" id="PS50082">
    <property type="entry name" value="WD_REPEATS_2"/>
    <property type="match status" value="3"/>
</dbReference>
<sequence length="710" mass="78054">MNNEENKNPGKRKYTKRKPKKLTSSSPEMMALQMNDNIRARSALHADMMNMNLHVVPDAARMKLSTPPVPGDIMNVGMNPENAYLRAGPSPSGSKKYGSAGQGGQLKFTIAETCERIKEEFNFLQAQYHTLKLECEKLASDKTEMQRHYVMYYEMSYGLNVEMHKQTEIAKRLNTIIAQVLPFLAQEHQQQVATAVERAKQVTMTELNAIIGQQQQGLQQLLIHAQQVPHGGLPMAPHPAGLIGFPNPPPPHPLLKPADIHPQPDPHKPPLSDDRLRSPISPSEKYRPRSPEPDPKRRKHDKLQPHEGNSPQQNGEHLGGEIRENGSEKGTAIKLERPSSRSGSCSSNRSTPSLKSKDMGYEAHPHTRVPSVGTNGLAIPGGKPAYSFHMNGDGQLEPVPFPTDALIGPGIPRHARQINSLVHGEVVCAVTISNPTKYVYTGGKGCVKVWDISQPGSKAPVSQLDCLQRDNYIRSVKLLPDARTLIVGGEASNLSIWDLASPTPRIKAELTSSAPACYALAISPDSKVCFSCCSDGNIAVWDLHNQSLVRQFQGHTDGASCIDISADGTKLWTGGLDNTVRSWDLREGRQLHQHDFTSQIFSLGYCPTGDWLAVGMENSNVEVLHAVKPDKYQLHLHESCVLSLRFAACGKWFVSTGKDNLLNAWRTPYGASIFQSKESSSVLSCDISADDKYIVTGSGDKKATVYEVIY</sequence>
<evidence type="ECO:0000256" key="3">
    <source>
        <dbReference type="ARBA" id="ARBA00022574"/>
    </source>
</evidence>
<dbReference type="SMART" id="SM00320">
    <property type="entry name" value="WD40"/>
    <property type="match status" value="7"/>
</dbReference>
<evidence type="ECO:0000256" key="5">
    <source>
        <dbReference type="ARBA" id="ARBA00023242"/>
    </source>
</evidence>
<evidence type="ECO:0000256" key="2">
    <source>
        <dbReference type="ARBA" id="ARBA00005969"/>
    </source>
</evidence>
<feature type="compositionally biased region" description="Basic residues" evidence="7">
    <location>
        <begin position="9"/>
        <end position="21"/>
    </location>
</feature>
<feature type="region of interest" description="Disordered" evidence="7">
    <location>
        <begin position="232"/>
        <end position="376"/>
    </location>
</feature>
<dbReference type="InterPro" id="IPR015943">
    <property type="entry name" value="WD40/YVTN_repeat-like_dom_sf"/>
</dbReference>
<evidence type="ECO:0000313" key="10">
    <source>
        <dbReference type="Proteomes" id="UP001152798"/>
    </source>
</evidence>
<dbReference type="GO" id="GO:0090090">
    <property type="term" value="P:negative regulation of canonical Wnt signaling pathway"/>
    <property type="evidence" value="ECO:0007669"/>
    <property type="project" value="TreeGrafter"/>
</dbReference>
<dbReference type="GO" id="GO:0005634">
    <property type="term" value="C:nucleus"/>
    <property type="evidence" value="ECO:0007669"/>
    <property type="project" value="UniProtKB-SubCell"/>
</dbReference>
<dbReference type="PROSITE" id="PS50294">
    <property type="entry name" value="WD_REPEATS_REGION"/>
    <property type="match status" value="1"/>
</dbReference>
<proteinExistence type="inferred from homology"/>
<feature type="compositionally biased region" description="Basic and acidic residues" evidence="7">
    <location>
        <begin position="355"/>
        <end position="365"/>
    </location>
</feature>
<comment type="similarity">
    <text evidence="2">Belongs to the WD repeat Groucho/TLE family.</text>
</comment>
<feature type="compositionally biased region" description="Low complexity" evidence="7">
    <location>
        <begin position="340"/>
        <end position="353"/>
    </location>
</feature>
<dbReference type="PANTHER" id="PTHR10814:SF21">
    <property type="entry name" value="PROTEIN GROUCHO"/>
    <property type="match status" value="1"/>
</dbReference>
<accession>A0A9P0HTE6</accession>
<reference evidence="9" key="1">
    <citation type="submission" date="2022-01" db="EMBL/GenBank/DDBJ databases">
        <authorList>
            <person name="King R."/>
        </authorList>
    </citation>
    <scope>NUCLEOTIDE SEQUENCE</scope>
</reference>
<dbReference type="FunFam" id="2.130.10.10:FF:000001">
    <property type="entry name" value="transducin-like enhancer protein 3 isoform X1"/>
    <property type="match status" value="1"/>
</dbReference>
<dbReference type="InterPro" id="IPR005617">
    <property type="entry name" value="Groucho/TLE_N"/>
</dbReference>
<dbReference type="GO" id="GO:0003714">
    <property type="term" value="F:transcription corepressor activity"/>
    <property type="evidence" value="ECO:0007669"/>
    <property type="project" value="TreeGrafter"/>
</dbReference>
<feature type="repeat" description="WD" evidence="6">
    <location>
        <begin position="552"/>
        <end position="593"/>
    </location>
</feature>
<dbReference type="InterPro" id="IPR036322">
    <property type="entry name" value="WD40_repeat_dom_sf"/>
</dbReference>
<evidence type="ECO:0000256" key="1">
    <source>
        <dbReference type="ARBA" id="ARBA00004123"/>
    </source>
</evidence>
<protein>
    <recommendedName>
        <fullName evidence="8">Groucho/TLE N-terminal Q-rich domain-containing protein</fullName>
    </recommendedName>
</protein>